<evidence type="ECO:0000256" key="1">
    <source>
        <dbReference type="SAM" id="MobiDB-lite"/>
    </source>
</evidence>
<keyword evidence="3" id="KW-1185">Reference proteome</keyword>
<gene>
    <name evidence="2" type="ORF">K8U61_13270</name>
</gene>
<name>A0ABS7UEQ5_9ACTN</name>
<reference evidence="2 3" key="1">
    <citation type="submission" date="2021-09" db="EMBL/GenBank/DDBJ databases">
        <title>Whole genome sequence of Nocardioides sp. GBK3QG-3.</title>
        <authorList>
            <person name="Tuo L."/>
        </authorList>
    </citation>
    <scope>NUCLEOTIDE SEQUENCE [LARGE SCALE GENOMIC DNA]</scope>
    <source>
        <strain evidence="2 3">GBK3QG-3</strain>
    </source>
</reference>
<proteinExistence type="predicted"/>
<dbReference type="Proteomes" id="UP000780875">
    <property type="component" value="Unassembled WGS sequence"/>
</dbReference>
<organism evidence="2 3">
    <name type="scientific">Nocardioides mangrovi</name>
    <dbReference type="NCBI Taxonomy" id="2874580"/>
    <lineage>
        <taxon>Bacteria</taxon>
        <taxon>Bacillati</taxon>
        <taxon>Actinomycetota</taxon>
        <taxon>Actinomycetes</taxon>
        <taxon>Propionibacteriales</taxon>
        <taxon>Nocardioidaceae</taxon>
        <taxon>Nocardioides</taxon>
    </lineage>
</organism>
<evidence type="ECO:0000313" key="2">
    <source>
        <dbReference type="EMBL" id="MBZ5739138.1"/>
    </source>
</evidence>
<sequence>MRFFTFTGDDIVVDAPTLELARAQVDAAGAGSVPGAPPTDMPSSEVAGVTASRG</sequence>
<protein>
    <submittedName>
        <fullName evidence="2">Uncharacterized protein</fullName>
    </submittedName>
</protein>
<accession>A0ABS7UEQ5</accession>
<comment type="caution">
    <text evidence="2">The sequence shown here is derived from an EMBL/GenBank/DDBJ whole genome shotgun (WGS) entry which is preliminary data.</text>
</comment>
<dbReference type="RefSeq" id="WP_224123511.1">
    <property type="nucleotide sequence ID" value="NZ_JAIQZJ010000007.1"/>
</dbReference>
<evidence type="ECO:0000313" key="3">
    <source>
        <dbReference type="Proteomes" id="UP000780875"/>
    </source>
</evidence>
<feature type="region of interest" description="Disordered" evidence="1">
    <location>
        <begin position="29"/>
        <end position="54"/>
    </location>
</feature>
<dbReference type="EMBL" id="JAIQZJ010000007">
    <property type="protein sequence ID" value="MBZ5739138.1"/>
    <property type="molecule type" value="Genomic_DNA"/>
</dbReference>